<name>A0ABU3V6V6_9ACTN</name>
<evidence type="ECO:0000313" key="3">
    <source>
        <dbReference type="Proteomes" id="UP001257627"/>
    </source>
</evidence>
<sequence length="131" mass="14643">MRRVLRSAGLGPAPRRSPNTGPTWRAFLRAQASGLLAADFFHVDTVTLKQLYVFFAMEVGTRTVHILGATAHPTAVWATQLARNLLADLGERASGFRYLLRDRDSRYVEAFDAVFTADGIEILKSAPRRRR</sequence>
<dbReference type="Proteomes" id="UP001257627">
    <property type="component" value="Unassembled WGS sequence"/>
</dbReference>
<protein>
    <recommendedName>
        <fullName evidence="4">Integrase core domain-containing protein</fullName>
    </recommendedName>
</protein>
<dbReference type="RefSeq" id="WP_316738676.1">
    <property type="nucleotide sequence ID" value="NZ_JARAKF010000006.1"/>
</dbReference>
<proteinExistence type="predicted"/>
<evidence type="ECO:0000256" key="1">
    <source>
        <dbReference type="SAM" id="MobiDB-lite"/>
    </source>
</evidence>
<reference evidence="2 3" key="1">
    <citation type="submission" date="2023-02" db="EMBL/GenBank/DDBJ databases">
        <authorList>
            <person name="Maleckis M."/>
        </authorList>
    </citation>
    <scope>NUCLEOTIDE SEQUENCE [LARGE SCALE GENOMIC DNA]</scope>
    <source>
        <strain evidence="2 3">P8-A2</strain>
    </source>
</reference>
<accession>A0ABU3V6V6</accession>
<comment type="caution">
    <text evidence="2">The sequence shown here is derived from an EMBL/GenBank/DDBJ whole genome shotgun (WGS) entry which is preliminary data.</text>
</comment>
<dbReference type="EMBL" id="JARAKF010000006">
    <property type="protein sequence ID" value="MDU9001735.1"/>
    <property type="molecule type" value="Genomic_DNA"/>
</dbReference>
<evidence type="ECO:0000313" key="2">
    <source>
        <dbReference type="EMBL" id="MDU9001735.1"/>
    </source>
</evidence>
<evidence type="ECO:0008006" key="4">
    <source>
        <dbReference type="Google" id="ProtNLM"/>
    </source>
</evidence>
<organism evidence="2 3">
    <name type="scientific">Streptomyces mirabilis</name>
    <dbReference type="NCBI Taxonomy" id="68239"/>
    <lineage>
        <taxon>Bacteria</taxon>
        <taxon>Bacillati</taxon>
        <taxon>Actinomycetota</taxon>
        <taxon>Actinomycetes</taxon>
        <taxon>Kitasatosporales</taxon>
        <taxon>Streptomycetaceae</taxon>
        <taxon>Streptomyces</taxon>
    </lineage>
</organism>
<gene>
    <name evidence="2" type="ORF">PU648_57975</name>
</gene>
<keyword evidence="3" id="KW-1185">Reference proteome</keyword>
<feature type="region of interest" description="Disordered" evidence="1">
    <location>
        <begin position="1"/>
        <end position="22"/>
    </location>
</feature>